<protein>
    <recommendedName>
        <fullName evidence="6">Ribosome assembly factor SBDS</fullName>
    </recommendedName>
</protein>
<organism evidence="5">
    <name type="scientific">marine sediment metagenome</name>
    <dbReference type="NCBI Taxonomy" id="412755"/>
    <lineage>
        <taxon>unclassified sequences</taxon>
        <taxon>metagenomes</taxon>
        <taxon>ecological metagenomes</taxon>
    </lineage>
</organism>
<dbReference type="PANTHER" id="PTHR10927:SF4">
    <property type="entry name" value="RIBOSOME MATURATION PROTEIN SDO1 HOMOLOG"/>
    <property type="match status" value="1"/>
</dbReference>
<name>X0YE47_9ZZZZ</name>
<comment type="similarity">
    <text evidence="1">Belongs to the SDO1/SBDS family.</text>
</comment>
<dbReference type="EMBL" id="BARS01040377">
    <property type="protein sequence ID" value="GAG35091.1"/>
    <property type="molecule type" value="Genomic_DNA"/>
</dbReference>
<dbReference type="SUPFAM" id="SSF109728">
    <property type="entry name" value="Hypothetical protein AF0491, middle domain"/>
    <property type="match status" value="1"/>
</dbReference>
<dbReference type="PANTHER" id="PTHR10927">
    <property type="entry name" value="RIBOSOME MATURATION PROTEIN SBDS"/>
    <property type="match status" value="1"/>
</dbReference>
<dbReference type="InterPro" id="IPR037188">
    <property type="entry name" value="Sdo1/SBDS_central_sf"/>
</dbReference>
<dbReference type="InterPro" id="IPR019783">
    <property type="entry name" value="SDO1/SBDS_N"/>
</dbReference>
<dbReference type="NCBIfam" id="TIGR00291">
    <property type="entry name" value="RNA_SBDS"/>
    <property type="match status" value="1"/>
</dbReference>
<comment type="caution">
    <text evidence="5">The sequence shown here is derived from an EMBL/GenBank/DDBJ whole genome shotgun (WGS) entry which is preliminary data.</text>
</comment>
<gene>
    <name evidence="5" type="ORF">S01H1_61563</name>
</gene>
<proteinExistence type="inferred from homology"/>
<accession>X0YE47</accession>
<dbReference type="InterPro" id="IPR002140">
    <property type="entry name" value="Sdo1/SBDS"/>
</dbReference>
<evidence type="ECO:0000259" key="4">
    <source>
        <dbReference type="Pfam" id="PF09377"/>
    </source>
</evidence>
<evidence type="ECO:0008006" key="6">
    <source>
        <dbReference type="Google" id="ProtNLM"/>
    </source>
</evidence>
<evidence type="ECO:0000313" key="5">
    <source>
        <dbReference type="EMBL" id="GAG35091.1"/>
    </source>
</evidence>
<reference evidence="5" key="1">
    <citation type="journal article" date="2014" name="Front. Microbiol.">
        <title>High frequency of phylogenetically diverse reductive dehalogenase-homologous genes in deep subseafloor sedimentary metagenomes.</title>
        <authorList>
            <person name="Kawai M."/>
            <person name="Futagami T."/>
            <person name="Toyoda A."/>
            <person name="Takaki Y."/>
            <person name="Nishi S."/>
            <person name="Hori S."/>
            <person name="Arai W."/>
            <person name="Tsubouchi T."/>
            <person name="Morono Y."/>
            <person name="Uchiyama I."/>
            <person name="Ito T."/>
            <person name="Fujiyama A."/>
            <person name="Inagaki F."/>
            <person name="Takami H."/>
        </authorList>
    </citation>
    <scope>NUCLEOTIDE SEQUENCE</scope>
    <source>
        <strain evidence="5">Expedition CK06-06</strain>
    </source>
</reference>
<evidence type="ECO:0000259" key="3">
    <source>
        <dbReference type="Pfam" id="PF01172"/>
    </source>
</evidence>
<dbReference type="InterPro" id="IPR036786">
    <property type="entry name" value="Ribosome_mat_SBDS_N_sf"/>
</dbReference>
<dbReference type="SUPFAM" id="SSF89895">
    <property type="entry name" value="FYSH domain"/>
    <property type="match status" value="1"/>
</dbReference>
<feature type="domain" description="Ribosome maturation protein SDO1/SBDS N-terminal" evidence="3">
    <location>
        <begin position="7"/>
        <end position="91"/>
    </location>
</feature>
<dbReference type="AlphaFoldDB" id="X0YE47"/>
<dbReference type="Pfam" id="PF09377">
    <property type="entry name" value="SBDS_domain_II"/>
    <property type="match status" value="1"/>
</dbReference>
<feature type="coiled-coil region" evidence="2">
    <location>
        <begin position="124"/>
        <end position="151"/>
    </location>
</feature>
<dbReference type="Gene3D" id="1.10.10.900">
    <property type="entry name" value="SBDS protein C-terminal domain, subdomain 1"/>
    <property type="match status" value="1"/>
</dbReference>
<dbReference type="Gene3D" id="3.30.1250.10">
    <property type="entry name" value="Ribosome maturation protein SBDS, N-terminal domain"/>
    <property type="match status" value="1"/>
</dbReference>
<dbReference type="InterPro" id="IPR018978">
    <property type="entry name" value="SDO1/SBDS_central"/>
</dbReference>
<evidence type="ECO:0000256" key="2">
    <source>
        <dbReference type="SAM" id="Coils"/>
    </source>
</evidence>
<evidence type="ECO:0000256" key="1">
    <source>
        <dbReference type="ARBA" id="ARBA00007433"/>
    </source>
</evidence>
<feature type="domain" description="Ribosome maturation protein SDO1/SBDS central" evidence="4">
    <location>
        <begin position="101"/>
        <end position="161"/>
    </location>
</feature>
<dbReference type="InterPro" id="IPR039100">
    <property type="entry name" value="Sdo1/SBDS-like"/>
</dbReference>
<sequence>MTSIDEAVIARLKIKGQSFEILVDCDKAIEFRAGKCSLDDALVTDDIFKNVKQGEKAPENEMEKIFKTEDKKRIAEEIIRKGEIQLTTDHRNKLREEKRKRLIELIHRNAIDSKTGLPHPAQRIELAINEAKVHIDEFKKAEEQVQDVLEKIRPILPIRFEIWEIAVKIPAQYAAQSYRILKTYGT</sequence>
<feature type="non-terminal residue" evidence="5">
    <location>
        <position position="186"/>
    </location>
</feature>
<dbReference type="GO" id="GO:0042256">
    <property type="term" value="P:cytosolic ribosome assembly"/>
    <property type="evidence" value="ECO:0007669"/>
    <property type="project" value="InterPro"/>
</dbReference>
<dbReference type="Pfam" id="PF01172">
    <property type="entry name" value="SBDS_N"/>
    <property type="match status" value="1"/>
</dbReference>
<keyword evidence="2" id="KW-0175">Coiled coil</keyword>